<evidence type="ECO:0000256" key="2">
    <source>
        <dbReference type="ARBA" id="ARBA00022490"/>
    </source>
</evidence>
<accession>A0ABR2YLE1</accession>
<feature type="compositionally biased region" description="Polar residues" evidence="3">
    <location>
        <begin position="982"/>
        <end position="998"/>
    </location>
</feature>
<feature type="region of interest" description="Disordered" evidence="3">
    <location>
        <begin position="889"/>
        <end position="939"/>
    </location>
</feature>
<evidence type="ECO:0000259" key="4">
    <source>
        <dbReference type="SMART" id="SM00543"/>
    </source>
</evidence>
<dbReference type="Proteomes" id="UP001491310">
    <property type="component" value="Unassembled WGS sequence"/>
</dbReference>
<feature type="domain" description="MIF4G" evidence="4">
    <location>
        <begin position="456"/>
        <end position="647"/>
    </location>
</feature>
<sequence>MGSTDQTSQSNALEVAKAARISVHEEVQRLREQRETRERNLDALPLTDSDLRKLDASVKRNTALIKRLRSLSEESKAGLLEEITRTNQSKYVSEAVIAISEANVKTKDIAAAVEVISLLHQRYSEFSSELITKLNDVFVPAARNSDDEKSSLARRRSALRLLCELLLVGVHHNTLLLVAVVRTLAAAEFERDPAGAQAALSLLAGFAKWHRVEFLGFPRRPPAQLPPEVPSEGEGKEAPEELREARAQLAAEQAAYEEETARAFSPSKDSQELLMAALTKAFDRACKALLRDHAALARTEHDNARVLNNRGELPEEMAAAYEKQHRSFEALQRSLASLAESLERKVPALPETTTRFTGEGSVSIVTRQEGEDFSTGPFEDEETRALYESLPDIRGVVPALLLSTTEAQLTGEEEGAEQAMQVETSVENRAPDANAAESTAGGEGPEAAARPGRAEVEAVMACLPTLSGLEDCDELAVNFCYVNSKNAHKRMARALFEAPEGAPHLLGFHSRVAASLAQVFPDVAAALLRSLEEEFALLQARKDPTQRSLEARLRNARYLAELTKFRLAPFGTFFLLLKSLLDDFVGHNVDAAAALVETAGRFLYRLPETQTRISNMLEVMMKLKNSRNLDARQSMLLDNAYYAVRLPERVGARRKRRPPVHEYARHLIHNRLATEQVKPVLRKLRRLAWAENEAYMVRCMLAAAKGRYDDLPLVASLAAGLSRYHPSLAVALPDALLEEVRLGLEAAEEGTYQKRVGQMRLLGELYNYRIVDSRTVFDTLYALLAFGHDSPDSAAQLDPPTSYFRVRLVCTLLLTCGGYFHRGSAARKLDRFLAFFQRYILAKPPLPLDIDFDVQDLFEHVRPRMKRHTSFEEAFEAVAAIEAEEAAAAAAGVQADDSDSEDGGSRPGFGSDDEGGRDPEAAATDRDDASVSAVSTADEDEEVRVLNAGGMHEKEVDSDFERELAALVSEHQGLGEAFSATQQATGTANDTENASSSEAPGGTVAFKVMLRRGGKDDKTRSVQVPLSAAMAVQLRSKAASEESERAEIKRLVLRANQDLDLAGLSSTPKGGAGHRPSTAAKTGGYYSRGGGGGGGAARGGRDGKPSAAGGAARGRGRRYSAQQGRDRSTLD</sequence>
<proteinExistence type="predicted"/>
<dbReference type="SMART" id="SM00543">
    <property type="entry name" value="MIF4G"/>
    <property type="match status" value="3"/>
</dbReference>
<evidence type="ECO:0000313" key="5">
    <source>
        <dbReference type="EMBL" id="KAK9907680.1"/>
    </source>
</evidence>
<feature type="compositionally biased region" description="Pro residues" evidence="3">
    <location>
        <begin position="220"/>
        <end position="229"/>
    </location>
</feature>
<feature type="region of interest" description="Disordered" evidence="3">
    <location>
        <begin position="431"/>
        <end position="452"/>
    </location>
</feature>
<feature type="compositionally biased region" description="Gly residues" evidence="3">
    <location>
        <begin position="1086"/>
        <end position="1098"/>
    </location>
</feature>
<name>A0ABR2YLE1_9CHLO</name>
<dbReference type="PANTHER" id="PTHR12839:SF7">
    <property type="entry name" value="REGULATOR OF NONSENSE TRANSCRIPTS 2"/>
    <property type="match status" value="1"/>
</dbReference>
<feature type="region of interest" description="Disordered" evidence="3">
    <location>
        <begin position="220"/>
        <end position="239"/>
    </location>
</feature>
<feature type="compositionally biased region" description="Basic and acidic residues" evidence="3">
    <location>
        <begin position="914"/>
        <end position="929"/>
    </location>
</feature>
<keyword evidence="2" id="KW-0963">Cytoplasm</keyword>
<evidence type="ECO:0000256" key="1">
    <source>
        <dbReference type="ARBA" id="ARBA00004496"/>
    </source>
</evidence>
<dbReference type="InterPro" id="IPR016024">
    <property type="entry name" value="ARM-type_fold"/>
</dbReference>
<dbReference type="Pfam" id="PF04050">
    <property type="entry name" value="Upf2"/>
    <property type="match status" value="1"/>
</dbReference>
<organism evidence="5 6">
    <name type="scientific">Coccomyxa subellipsoidea</name>
    <dbReference type="NCBI Taxonomy" id="248742"/>
    <lineage>
        <taxon>Eukaryota</taxon>
        <taxon>Viridiplantae</taxon>
        <taxon>Chlorophyta</taxon>
        <taxon>core chlorophytes</taxon>
        <taxon>Trebouxiophyceae</taxon>
        <taxon>Trebouxiophyceae incertae sedis</taxon>
        <taxon>Coccomyxaceae</taxon>
        <taxon>Coccomyxa</taxon>
    </lineage>
</organism>
<dbReference type="InterPro" id="IPR003890">
    <property type="entry name" value="MIF4G-like_typ-3"/>
</dbReference>
<comment type="caution">
    <text evidence="5">The sequence shown here is derived from an EMBL/GenBank/DDBJ whole genome shotgun (WGS) entry which is preliminary data.</text>
</comment>
<evidence type="ECO:0000256" key="3">
    <source>
        <dbReference type="SAM" id="MobiDB-lite"/>
    </source>
</evidence>
<comment type="subcellular location">
    <subcellularLocation>
        <location evidence="1">Cytoplasm</location>
    </subcellularLocation>
</comment>
<feature type="region of interest" description="Disordered" evidence="3">
    <location>
        <begin position="1061"/>
        <end position="1131"/>
    </location>
</feature>
<gene>
    <name evidence="5" type="ORF">WJX75_008040</name>
</gene>
<dbReference type="Gene3D" id="1.25.40.180">
    <property type="match status" value="3"/>
</dbReference>
<dbReference type="Pfam" id="PF02854">
    <property type="entry name" value="MIF4G"/>
    <property type="match status" value="3"/>
</dbReference>
<reference evidence="5 6" key="1">
    <citation type="journal article" date="2024" name="Nat. Commun.">
        <title>Phylogenomics reveals the evolutionary origins of lichenization in chlorophyte algae.</title>
        <authorList>
            <person name="Puginier C."/>
            <person name="Libourel C."/>
            <person name="Otte J."/>
            <person name="Skaloud P."/>
            <person name="Haon M."/>
            <person name="Grisel S."/>
            <person name="Petersen M."/>
            <person name="Berrin J.G."/>
            <person name="Delaux P.M."/>
            <person name="Dal Grande F."/>
            <person name="Keller J."/>
        </authorList>
    </citation>
    <scope>NUCLEOTIDE SEQUENCE [LARGE SCALE GENOMIC DNA]</scope>
    <source>
        <strain evidence="5 6">SAG 216-7</strain>
    </source>
</reference>
<dbReference type="InterPro" id="IPR039762">
    <property type="entry name" value="Nmd2/UPF2"/>
</dbReference>
<dbReference type="PANTHER" id="PTHR12839">
    <property type="entry name" value="NONSENSE-MEDIATED MRNA DECAY PROTEIN 2 UP-FRAMESHIFT SUPPRESSOR 2"/>
    <property type="match status" value="1"/>
</dbReference>
<dbReference type="InterPro" id="IPR007193">
    <property type="entry name" value="Upf2/Nmd2_C"/>
</dbReference>
<feature type="domain" description="MIF4G" evidence="4">
    <location>
        <begin position="662"/>
        <end position="864"/>
    </location>
</feature>
<dbReference type="SUPFAM" id="SSF48371">
    <property type="entry name" value="ARM repeat"/>
    <property type="match status" value="3"/>
</dbReference>
<feature type="domain" description="MIF4G" evidence="4">
    <location>
        <begin position="58"/>
        <end position="282"/>
    </location>
</feature>
<feature type="region of interest" description="Disordered" evidence="3">
    <location>
        <begin position="982"/>
        <end position="1003"/>
    </location>
</feature>
<keyword evidence="6" id="KW-1185">Reference proteome</keyword>
<protein>
    <recommendedName>
        <fullName evidence="4">MIF4G domain-containing protein</fullName>
    </recommendedName>
</protein>
<dbReference type="EMBL" id="JALJOT010000009">
    <property type="protein sequence ID" value="KAK9907680.1"/>
    <property type="molecule type" value="Genomic_DNA"/>
</dbReference>
<evidence type="ECO:0000313" key="6">
    <source>
        <dbReference type="Proteomes" id="UP001491310"/>
    </source>
</evidence>